<dbReference type="Gene3D" id="3.40.50.2000">
    <property type="entry name" value="Glycogen Phosphorylase B"/>
    <property type="match status" value="2"/>
</dbReference>
<proteinExistence type="predicted"/>
<sequence>MHILLLSKFFPLVGQVSTLNLWLARGLSNAGHMVSVCTDSGWAPPQYRYESRHCPAKEIENICNSANFRIRYCQKWEDDQFYIPPTEPRVTLLVNEALAAIEEQPADVIFAHYLEPYAIAGYIVSTLTGTPLVVTHAGSDIARLAHSKNMGKAYKKIAEHASAFIAKSPTAKLLNAEWTGPLPSAYFPDPNFFNFKTSFDKSFSNRPVRVGFYGKLAEGKSLITSVRAISLLRSRGLDIEFVCAGKPLPGFEEKWQVEVRSLNWVETRGFIPNWDVSEFIHSCDIILYLKDGYRTSGHNSIIPKEVIASGGFLVASPESLATPWYQNNLTPGRDYQLFTDSLKVDLLANFLESVIGSIINCPPTKSTVDWASGYSNYIDSWSRIFAAAAEGV</sequence>
<dbReference type="Proteomes" id="UP001595999">
    <property type="component" value="Unassembled WGS sequence"/>
</dbReference>
<dbReference type="SUPFAM" id="SSF53756">
    <property type="entry name" value="UDP-Glycosyltransferase/glycogen phosphorylase"/>
    <property type="match status" value="1"/>
</dbReference>
<evidence type="ECO:0000313" key="3">
    <source>
        <dbReference type="Proteomes" id="UP001595999"/>
    </source>
</evidence>
<evidence type="ECO:0000313" key="2">
    <source>
        <dbReference type="EMBL" id="MFC4488484.1"/>
    </source>
</evidence>
<comment type="caution">
    <text evidence="2">The sequence shown here is derived from an EMBL/GenBank/DDBJ whole genome shotgun (WGS) entry which is preliminary data.</text>
</comment>
<accession>A0ABV8ZPA3</accession>
<dbReference type="RefSeq" id="WP_231461503.1">
    <property type="nucleotide sequence ID" value="NZ_JAJOHW010000035.1"/>
</dbReference>
<reference evidence="3" key="1">
    <citation type="journal article" date="2019" name="Int. J. Syst. Evol. Microbiol.">
        <title>The Global Catalogue of Microorganisms (GCM) 10K type strain sequencing project: providing services to taxonomists for standard genome sequencing and annotation.</title>
        <authorList>
            <consortium name="The Broad Institute Genomics Platform"/>
            <consortium name="The Broad Institute Genome Sequencing Center for Infectious Disease"/>
            <person name="Wu L."/>
            <person name="Ma J."/>
        </authorList>
    </citation>
    <scope>NUCLEOTIDE SEQUENCE [LARGE SCALE GENOMIC DNA]</scope>
    <source>
        <strain evidence="3">CGMCC 4.7608</strain>
    </source>
</reference>
<feature type="domain" description="Glycosyltransferase subfamily 4-like N-terminal" evidence="1">
    <location>
        <begin position="21"/>
        <end position="171"/>
    </location>
</feature>
<dbReference type="Pfam" id="PF13579">
    <property type="entry name" value="Glyco_trans_4_4"/>
    <property type="match status" value="1"/>
</dbReference>
<dbReference type="EMBL" id="JBHSEK010000001">
    <property type="protein sequence ID" value="MFC4488484.1"/>
    <property type="molecule type" value="Genomic_DNA"/>
</dbReference>
<name>A0ABV8ZPA3_9NEIS</name>
<evidence type="ECO:0000259" key="1">
    <source>
        <dbReference type="Pfam" id="PF13579"/>
    </source>
</evidence>
<gene>
    <name evidence="2" type="ORF">ACFO0R_02530</name>
</gene>
<organism evidence="2 3">
    <name type="scientific">Chromobacterium aquaticum</name>
    <dbReference type="NCBI Taxonomy" id="467180"/>
    <lineage>
        <taxon>Bacteria</taxon>
        <taxon>Pseudomonadati</taxon>
        <taxon>Pseudomonadota</taxon>
        <taxon>Betaproteobacteria</taxon>
        <taxon>Neisseriales</taxon>
        <taxon>Chromobacteriaceae</taxon>
        <taxon>Chromobacterium</taxon>
    </lineage>
</organism>
<keyword evidence="3" id="KW-1185">Reference proteome</keyword>
<dbReference type="InterPro" id="IPR028098">
    <property type="entry name" value="Glyco_trans_4-like_N"/>
</dbReference>
<protein>
    <submittedName>
        <fullName evidence="2">Glycosyltransferase</fullName>
    </submittedName>
</protein>